<evidence type="ECO:0000256" key="1">
    <source>
        <dbReference type="SAM" id="Phobius"/>
    </source>
</evidence>
<sequence>MHNIIHTFNTVFVDLLECKIGNNGEIQYNTDLDAEIIHTQILERIESKCVCPPPNITILEPAGTPTQDKEILRAATMYKEDFDISEGFLDISGDEVVFRKLIKCREEWPNLRPLLGQWHTSKDMLSVLITLFSSYGIFDLASALGVRFLDKFESVVDYRSTRRILELIWIAVGISLHIHCYKKKSNSKKSMMKITNKIFV</sequence>
<dbReference type="AlphaFoldDB" id="A0A397IMN4"/>
<proteinExistence type="predicted"/>
<organism evidence="2 3">
    <name type="scientific">Diversispora epigaea</name>
    <dbReference type="NCBI Taxonomy" id="1348612"/>
    <lineage>
        <taxon>Eukaryota</taxon>
        <taxon>Fungi</taxon>
        <taxon>Fungi incertae sedis</taxon>
        <taxon>Mucoromycota</taxon>
        <taxon>Glomeromycotina</taxon>
        <taxon>Glomeromycetes</taxon>
        <taxon>Diversisporales</taxon>
        <taxon>Diversisporaceae</taxon>
        <taxon>Diversispora</taxon>
    </lineage>
</organism>
<dbReference type="Proteomes" id="UP000266861">
    <property type="component" value="Unassembled WGS sequence"/>
</dbReference>
<evidence type="ECO:0000313" key="2">
    <source>
        <dbReference type="EMBL" id="RHZ77201.1"/>
    </source>
</evidence>
<protein>
    <submittedName>
        <fullName evidence="2">Uncharacterized protein</fullName>
    </submittedName>
</protein>
<accession>A0A397IMN4</accession>
<feature type="transmembrane region" description="Helical" evidence="1">
    <location>
        <begin position="164"/>
        <end position="181"/>
    </location>
</feature>
<evidence type="ECO:0000313" key="3">
    <source>
        <dbReference type="Proteomes" id="UP000266861"/>
    </source>
</evidence>
<gene>
    <name evidence="2" type="ORF">Glove_184g122</name>
</gene>
<name>A0A397IMN4_9GLOM</name>
<keyword evidence="1" id="KW-0812">Transmembrane</keyword>
<reference evidence="2 3" key="1">
    <citation type="submission" date="2018-08" db="EMBL/GenBank/DDBJ databases">
        <title>Genome and evolution of the arbuscular mycorrhizal fungus Diversispora epigaea (formerly Glomus versiforme) and its bacterial endosymbionts.</title>
        <authorList>
            <person name="Sun X."/>
            <person name="Fei Z."/>
            <person name="Harrison M."/>
        </authorList>
    </citation>
    <scope>NUCLEOTIDE SEQUENCE [LARGE SCALE GENOMIC DNA]</scope>
    <source>
        <strain evidence="2 3">IT104</strain>
    </source>
</reference>
<dbReference type="OrthoDB" id="2428472at2759"/>
<comment type="caution">
    <text evidence="2">The sequence shown here is derived from an EMBL/GenBank/DDBJ whole genome shotgun (WGS) entry which is preliminary data.</text>
</comment>
<feature type="transmembrane region" description="Helical" evidence="1">
    <location>
        <begin position="124"/>
        <end position="144"/>
    </location>
</feature>
<keyword evidence="1" id="KW-0472">Membrane</keyword>
<keyword evidence="1" id="KW-1133">Transmembrane helix</keyword>
<keyword evidence="3" id="KW-1185">Reference proteome</keyword>
<dbReference type="EMBL" id="PQFF01000174">
    <property type="protein sequence ID" value="RHZ77201.1"/>
    <property type="molecule type" value="Genomic_DNA"/>
</dbReference>